<organism evidence="1 2">
    <name type="scientific">Gossypium stocksii</name>
    <dbReference type="NCBI Taxonomy" id="47602"/>
    <lineage>
        <taxon>Eukaryota</taxon>
        <taxon>Viridiplantae</taxon>
        <taxon>Streptophyta</taxon>
        <taxon>Embryophyta</taxon>
        <taxon>Tracheophyta</taxon>
        <taxon>Spermatophyta</taxon>
        <taxon>Magnoliopsida</taxon>
        <taxon>eudicotyledons</taxon>
        <taxon>Gunneridae</taxon>
        <taxon>Pentapetalae</taxon>
        <taxon>rosids</taxon>
        <taxon>malvids</taxon>
        <taxon>Malvales</taxon>
        <taxon>Malvaceae</taxon>
        <taxon>Malvoideae</taxon>
        <taxon>Gossypium</taxon>
    </lineage>
</organism>
<dbReference type="OrthoDB" id="1000646at2759"/>
<gene>
    <name evidence="1" type="ORF">J1N35_035935</name>
</gene>
<evidence type="ECO:0000313" key="1">
    <source>
        <dbReference type="EMBL" id="KAH1057870.1"/>
    </source>
</evidence>
<keyword evidence="2" id="KW-1185">Reference proteome</keyword>
<reference evidence="1 2" key="1">
    <citation type="journal article" date="2021" name="Plant Biotechnol. J.">
        <title>Multi-omics assisted identification of the key and species-specific regulatory components of drought-tolerant mechanisms in Gossypium stocksii.</title>
        <authorList>
            <person name="Yu D."/>
            <person name="Ke L."/>
            <person name="Zhang D."/>
            <person name="Wu Y."/>
            <person name="Sun Y."/>
            <person name="Mei J."/>
            <person name="Sun J."/>
            <person name="Sun Y."/>
        </authorList>
    </citation>
    <scope>NUCLEOTIDE SEQUENCE [LARGE SCALE GENOMIC DNA]</scope>
    <source>
        <strain evidence="2">cv. E1</strain>
        <tissue evidence="1">Leaf</tissue>
    </source>
</reference>
<accession>A0A9D3UUY8</accession>
<name>A0A9D3UUY8_9ROSI</name>
<protein>
    <submittedName>
        <fullName evidence="1">Uncharacterized protein</fullName>
    </submittedName>
</protein>
<proteinExistence type="predicted"/>
<dbReference type="EMBL" id="JAIQCV010000010">
    <property type="protein sequence ID" value="KAH1057870.1"/>
    <property type="molecule type" value="Genomic_DNA"/>
</dbReference>
<dbReference type="Proteomes" id="UP000828251">
    <property type="component" value="Unassembled WGS sequence"/>
</dbReference>
<evidence type="ECO:0000313" key="2">
    <source>
        <dbReference type="Proteomes" id="UP000828251"/>
    </source>
</evidence>
<comment type="caution">
    <text evidence="1">The sequence shown here is derived from an EMBL/GenBank/DDBJ whole genome shotgun (WGS) entry which is preliminary data.</text>
</comment>
<sequence>MITRAKAGVFKTKVYTVAAHKKVEPVNVHEAMKHPAWQEAVKEELDALIKNSTWSL</sequence>
<dbReference type="AlphaFoldDB" id="A0A9D3UUY8"/>